<evidence type="ECO:0000313" key="2">
    <source>
        <dbReference type="Proteomes" id="UP000038045"/>
    </source>
</evidence>
<protein>
    <submittedName>
        <fullName evidence="3">Protein kinase domain-containing protein</fullName>
    </submittedName>
</protein>
<dbReference type="GO" id="GO:0035556">
    <property type="term" value="P:intracellular signal transduction"/>
    <property type="evidence" value="ECO:0007669"/>
    <property type="project" value="TreeGrafter"/>
</dbReference>
<dbReference type="GO" id="GO:0005634">
    <property type="term" value="C:nucleus"/>
    <property type="evidence" value="ECO:0007669"/>
    <property type="project" value="TreeGrafter"/>
</dbReference>
<feature type="region of interest" description="Disordered" evidence="1">
    <location>
        <begin position="305"/>
        <end position="385"/>
    </location>
</feature>
<organism evidence="2 3">
    <name type="scientific">Parastrongyloides trichosuri</name>
    <name type="common">Possum-specific nematode worm</name>
    <dbReference type="NCBI Taxonomy" id="131310"/>
    <lineage>
        <taxon>Eukaryota</taxon>
        <taxon>Metazoa</taxon>
        <taxon>Ecdysozoa</taxon>
        <taxon>Nematoda</taxon>
        <taxon>Chromadorea</taxon>
        <taxon>Rhabditida</taxon>
        <taxon>Tylenchina</taxon>
        <taxon>Panagrolaimomorpha</taxon>
        <taxon>Strongyloidoidea</taxon>
        <taxon>Strongyloididae</taxon>
        <taxon>Parastrongyloides</taxon>
    </lineage>
</organism>
<evidence type="ECO:0000313" key="3">
    <source>
        <dbReference type="WBParaSite" id="PTRK_0000666500.1"/>
    </source>
</evidence>
<accession>A0A0N4ZFY7</accession>
<dbReference type="WBParaSite" id="PTRK_0000666500.1">
    <property type="protein sequence ID" value="PTRK_0000666500.1"/>
    <property type="gene ID" value="PTRK_0000666500"/>
</dbReference>
<reference evidence="3" key="1">
    <citation type="submission" date="2017-02" db="UniProtKB">
        <authorList>
            <consortium name="WormBaseParasite"/>
        </authorList>
    </citation>
    <scope>IDENTIFICATION</scope>
</reference>
<feature type="compositionally biased region" description="Basic residues" evidence="1">
    <location>
        <begin position="13"/>
        <end position="25"/>
    </location>
</feature>
<evidence type="ECO:0000256" key="1">
    <source>
        <dbReference type="SAM" id="MobiDB-lite"/>
    </source>
</evidence>
<dbReference type="AlphaFoldDB" id="A0A0N4ZFY7"/>
<dbReference type="GO" id="GO:0072354">
    <property type="term" value="F:histone H3T3 kinase activity"/>
    <property type="evidence" value="ECO:0007669"/>
    <property type="project" value="TreeGrafter"/>
</dbReference>
<sequence length="385" mass="44569">MDHLTGTDEREKPAKKKQLNNKRKLEKRKDYCNDYKINNLRCKVPEKRRRKDETNLVHEEKLLKKIQAPQWVLDLWKPLDTSKIESICIKEDEIPYKDVRDVGYKMATEEEIEETYHRAMGIPRDYSQIPGMCLKKVLNGFGQQKLKLFKDVFKHPVKKIGEGSFGEIYKCVYRMHGQNIVNIFKVVPFEPDDEKDTKIGSQLVKKCRDIYVEGVVTKKLHNLSIPGLAFYSNNFVDFYGLHVVGDIYSKELIKAWHMYSQNTSSYNSPPSDYVDMVKHFVVFQLEDADASRDFINKFLTPDLNPVPQGQNKKKYPSKLDDKVKSPKGSTSSNLEKIKEQKKDINPLKLDVTQRLEASEIGQIQKTNDTAPSLDTTQRSTSIVSQ</sequence>
<dbReference type="GO" id="GO:0005737">
    <property type="term" value="C:cytoplasm"/>
    <property type="evidence" value="ECO:0007669"/>
    <property type="project" value="TreeGrafter"/>
</dbReference>
<feature type="compositionally biased region" description="Polar residues" evidence="1">
    <location>
        <begin position="361"/>
        <end position="385"/>
    </location>
</feature>
<proteinExistence type="predicted"/>
<feature type="compositionally biased region" description="Basic and acidic residues" evidence="1">
    <location>
        <begin position="335"/>
        <end position="357"/>
    </location>
</feature>
<dbReference type="STRING" id="131310.A0A0N4ZFY7"/>
<dbReference type="Gene3D" id="3.30.200.20">
    <property type="entry name" value="Phosphorylase Kinase, domain 1"/>
    <property type="match status" value="1"/>
</dbReference>
<name>A0A0N4ZFY7_PARTI</name>
<feature type="compositionally biased region" description="Basic and acidic residues" evidence="1">
    <location>
        <begin position="1"/>
        <end position="12"/>
    </location>
</feature>
<dbReference type="PANTHER" id="PTHR24419">
    <property type="entry name" value="INTERLEUKIN-1 RECEPTOR-ASSOCIATED KINASE"/>
    <property type="match status" value="1"/>
</dbReference>
<feature type="region of interest" description="Disordered" evidence="1">
    <location>
        <begin position="1"/>
        <end position="25"/>
    </location>
</feature>
<dbReference type="PANTHER" id="PTHR24419:SF18">
    <property type="entry name" value="SERINE_THREONINE-PROTEIN KINASE HASPIN"/>
    <property type="match status" value="1"/>
</dbReference>
<dbReference type="GO" id="GO:0000278">
    <property type="term" value="P:mitotic cell cycle"/>
    <property type="evidence" value="ECO:0007669"/>
    <property type="project" value="TreeGrafter"/>
</dbReference>
<dbReference type="Proteomes" id="UP000038045">
    <property type="component" value="Unplaced"/>
</dbReference>
<keyword evidence="2" id="KW-1185">Reference proteome</keyword>